<organism evidence="1 2">
    <name type="scientific">Acorus gramineus</name>
    <name type="common">Dwarf sweet flag</name>
    <dbReference type="NCBI Taxonomy" id="55184"/>
    <lineage>
        <taxon>Eukaryota</taxon>
        <taxon>Viridiplantae</taxon>
        <taxon>Streptophyta</taxon>
        <taxon>Embryophyta</taxon>
        <taxon>Tracheophyta</taxon>
        <taxon>Spermatophyta</taxon>
        <taxon>Magnoliopsida</taxon>
        <taxon>Liliopsida</taxon>
        <taxon>Acoraceae</taxon>
        <taxon>Acorus</taxon>
    </lineage>
</organism>
<dbReference type="EMBL" id="JAUJYN010000001">
    <property type="protein sequence ID" value="KAK1280822.1"/>
    <property type="molecule type" value="Genomic_DNA"/>
</dbReference>
<name>A0AAV9BXI5_ACOGR</name>
<dbReference type="AlphaFoldDB" id="A0AAV9BXI5"/>
<dbReference type="Proteomes" id="UP001179952">
    <property type="component" value="Unassembled WGS sequence"/>
</dbReference>
<protein>
    <submittedName>
        <fullName evidence="1">Uncharacterized protein</fullName>
    </submittedName>
</protein>
<evidence type="ECO:0000313" key="1">
    <source>
        <dbReference type="EMBL" id="KAK1280822.1"/>
    </source>
</evidence>
<reference evidence="1" key="2">
    <citation type="submission" date="2023-06" db="EMBL/GenBank/DDBJ databases">
        <authorList>
            <person name="Ma L."/>
            <person name="Liu K.-W."/>
            <person name="Li Z."/>
            <person name="Hsiao Y.-Y."/>
            <person name="Qi Y."/>
            <person name="Fu T."/>
            <person name="Tang G."/>
            <person name="Zhang D."/>
            <person name="Sun W.-H."/>
            <person name="Liu D.-K."/>
            <person name="Li Y."/>
            <person name="Chen G.-Z."/>
            <person name="Liu X.-D."/>
            <person name="Liao X.-Y."/>
            <person name="Jiang Y.-T."/>
            <person name="Yu X."/>
            <person name="Hao Y."/>
            <person name="Huang J."/>
            <person name="Zhao X.-W."/>
            <person name="Ke S."/>
            <person name="Chen Y.-Y."/>
            <person name="Wu W.-L."/>
            <person name="Hsu J.-L."/>
            <person name="Lin Y.-F."/>
            <person name="Huang M.-D."/>
            <person name="Li C.-Y."/>
            <person name="Huang L."/>
            <person name="Wang Z.-W."/>
            <person name="Zhao X."/>
            <person name="Zhong W.-Y."/>
            <person name="Peng D.-H."/>
            <person name="Ahmad S."/>
            <person name="Lan S."/>
            <person name="Zhang J.-S."/>
            <person name="Tsai W.-C."/>
            <person name="Van De Peer Y."/>
            <person name="Liu Z.-J."/>
        </authorList>
    </citation>
    <scope>NUCLEOTIDE SEQUENCE</scope>
    <source>
        <strain evidence="1">SCP</strain>
        <tissue evidence="1">Leaves</tissue>
    </source>
</reference>
<comment type="caution">
    <text evidence="1">The sequence shown here is derived from an EMBL/GenBank/DDBJ whole genome shotgun (WGS) entry which is preliminary data.</text>
</comment>
<proteinExistence type="predicted"/>
<evidence type="ECO:0000313" key="2">
    <source>
        <dbReference type="Proteomes" id="UP001179952"/>
    </source>
</evidence>
<accession>A0AAV9BXI5</accession>
<sequence>MLIDQGGWLRSPIPRPRRIEISHLVKPPLKHDCWSIFESNQLNLGPNLALATAYKRRGTIEISE</sequence>
<keyword evidence="2" id="KW-1185">Reference proteome</keyword>
<gene>
    <name evidence="1" type="ORF">QJS04_geneDACA014916</name>
</gene>
<reference evidence="1" key="1">
    <citation type="journal article" date="2023" name="Nat. Commun.">
        <title>Diploid and tetraploid genomes of Acorus and the evolution of monocots.</title>
        <authorList>
            <person name="Ma L."/>
            <person name="Liu K.W."/>
            <person name="Li Z."/>
            <person name="Hsiao Y.Y."/>
            <person name="Qi Y."/>
            <person name="Fu T."/>
            <person name="Tang G.D."/>
            <person name="Zhang D."/>
            <person name="Sun W.H."/>
            <person name="Liu D.K."/>
            <person name="Li Y."/>
            <person name="Chen G.Z."/>
            <person name="Liu X.D."/>
            <person name="Liao X.Y."/>
            <person name="Jiang Y.T."/>
            <person name="Yu X."/>
            <person name="Hao Y."/>
            <person name="Huang J."/>
            <person name="Zhao X.W."/>
            <person name="Ke S."/>
            <person name="Chen Y.Y."/>
            <person name="Wu W.L."/>
            <person name="Hsu J.L."/>
            <person name="Lin Y.F."/>
            <person name="Huang M.D."/>
            <person name="Li C.Y."/>
            <person name="Huang L."/>
            <person name="Wang Z.W."/>
            <person name="Zhao X."/>
            <person name="Zhong W.Y."/>
            <person name="Peng D.H."/>
            <person name="Ahmad S."/>
            <person name="Lan S."/>
            <person name="Zhang J.S."/>
            <person name="Tsai W.C."/>
            <person name="Van de Peer Y."/>
            <person name="Liu Z.J."/>
        </authorList>
    </citation>
    <scope>NUCLEOTIDE SEQUENCE</scope>
    <source>
        <strain evidence="1">SCP</strain>
    </source>
</reference>